<protein>
    <submittedName>
        <fullName evidence="1">Uncharacterized protein</fullName>
    </submittedName>
</protein>
<name>A0A1A7RD68_9GAMM</name>
<gene>
    <name evidence="1" type="ORF">A9J31_13745</name>
</gene>
<dbReference type="RefSeq" id="WP_067762704.1">
    <property type="nucleotide sequence ID" value="NZ_LZDS01000007.1"/>
</dbReference>
<dbReference type="AlphaFoldDB" id="A0A1A7RD68"/>
<evidence type="ECO:0000313" key="2">
    <source>
        <dbReference type="Proteomes" id="UP000185753"/>
    </source>
</evidence>
<proteinExistence type="predicted"/>
<dbReference type="EMBL" id="LZDS01000007">
    <property type="protein sequence ID" value="OBX29459.1"/>
    <property type="molecule type" value="Genomic_DNA"/>
</dbReference>
<sequence>MSSVNETYFNAPLFDRELTEITVNIEQTPFFLNDRGHPIYLASLGAGIHLITESATNAKMTMGNPYDVPSEISTKITNWGEQTELEFEGRHFEFMPLVASKETAAAFGITLVQAGEAIQIHSNQKRLSEIHYEYGIMAGHCFAYLDGGKPDCSGKTLFPFVATDLEHHDFPHIFCATDQDQMPLVISVGRFFPNLGKIYLADLWVNPGDALYIPAKPKYSNPEFIDLHNNRNAALACWRGDSNKSTLTTHSLLDTHGYFYWYWNRRPTIHPLIYAPTSKNE</sequence>
<reference evidence="2" key="1">
    <citation type="submission" date="2016-06" db="EMBL/GenBank/DDBJ databases">
        <authorList>
            <person name="Radolfova-Krizova L."/>
            <person name="Nemec A."/>
        </authorList>
    </citation>
    <scope>NUCLEOTIDE SEQUENCE [LARGE SCALE GENOMIC DNA]</scope>
    <source>
        <strain evidence="2">ANC 4275</strain>
    </source>
</reference>
<dbReference type="Proteomes" id="UP000185753">
    <property type="component" value="Unassembled WGS sequence"/>
</dbReference>
<evidence type="ECO:0000313" key="1">
    <source>
        <dbReference type="EMBL" id="OBX29459.1"/>
    </source>
</evidence>
<keyword evidence="2" id="KW-1185">Reference proteome</keyword>
<comment type="caution">
    <text evidence="1">The sequence shown here is derived from an EMBL/GenBank/DDBJ whole genome shotgun (WGS) entry which is preliminary data.</text>
</comment>
<accession>A0A1A7RD68</accession>
<dbReference type="STRING" id="1443941.A9J31_13745"/>
<dbReference type="OrthoDB" id="7593194at2"/>
<organism evidence="1 2">
    <name type="scientific">Acinetobacter gandensis</name>
    <dbReference type="NCBI Taxonomy" id="1443941"/>
    <lineage>
        <taxon>Bacteria</taxon>
        <taxon>Pseudomonadati</taxon>
        <taxon>Pseudomonadota</taxon>
        <taxon>Gammaproteobacteria</taxon>
        <taxon>Moraxellales</taxon>
        <taxon>Moraxellaceae</taxon>
        <taxon>Acinetobacter</taxon>
    </lineage>
</organism>